<sequence length="83" mass="9210">MQGGQTFKIGQTCNGQKARYGASLPEPGLKYFIEFEGSIFDVLVAEYVKLVLFRSSKEREAIINHNALSATELHLPPGNKILK</sequence>
<dbReference type="AlphaFoldDB" id="A0A098SBE9"/>
<dbReference type="RefSeq" id="WP_044218968.1">
    <property type="nucleotide sequence ID" value="NZ_JBKAGJ010000017.1"/>
</dbReference>
<proteinExistence type="predicted"/>
<gene>
    <name evidence="1" type="ORF">IX84_09240</name>
</gene>
<keyword evidence="2" id="KW-1185">Reference proteome</keyword>
<dbReference type="OrthoDB" id="9923909at2"/>
<protein>
    <submittedName>
        <fullName evidence="1">Uncharacterized protein</fullName>
    </submittedName>
</protein>
<evidence type="ECO:0000313" key="2">
    <source>
        <dbReference type="Proteomes" id="UP000029736"/>
    </source>
</evidence>
<name>A0A098SBE9_9BACT</name>
<dbReference type="EMBL" id="JPOS01000019">
    <property type="protein sequence ID" value="KGE88367.1"/>
    <property type="molecule type" value="Genomic_DNA"/>
</dbReference>
<dbReference type="STRING" id="1524460.IX84_09240"/>
<evidence type="ECO:0000313" key="1">
    <source>
        <dbReference type="EMBL" id="KGE88367.1"/>
    </source>
</evidence>
<reference evidence="1 2" key="1">
    <citation type="journal article" date="2014" name="Int. J. Syst. Evol. Microbiol.">
        <title>Phaeodactylibacter xiamenensis gen. nov., sp. nov., a member of the family Saprospiraceae isolated from the marine alga Phaeodactylum tricornutum.</title>
        <authorList>
            <person name="Chen Z.Jr."/>
            <person name="Lei X."/>
            <person name="Lai Q."/>
            <person name="Li Y."/>
            <person name="Zhang B."/>
            <person name="Zhang J."/>
            <person name="Zhang H."/>
            <person name="Yang L."/>
            <person name="Zheng W."/>
            <person name="Tian Y."/>
            <person name="Yu Z."/>
            <person name="Xu H.Jr."/>
            <person name="Zheng T."/>
        </authorList>
    </citation>
    <scope>NUCLEOTIDE SEQUENCE [LARGE SCALE GENOMIC DNA]</scope>
    <source>
        <strain evidence="1 2">KD52</strain>
    </source>
</reference>
<dbReference type="Proteomes" id="UP000029736">
    <property type="component" value="Unassembled WGS sequence"/>
</dbReference>
<organism evidence="1 2">
    <name type="scientific">Phaeodactylibacter xiamenensis</name>
    <dbReference type="NCBI Taxonomy" id="1524460"/>
    <lineage>
        <taxon>Bacteria</taxon>
        <taxon>Pseudomonadati</taxon>
        <taxon>Bacteroidota</taxon>
        <taxon>Saprospiria</taxon>
        <taxon>Saprospirales</taxon>
        <taxon>Haliscomenobacteraceae</taxon>
        <taxon>Phaeodactylibacter</taxon>
    </lineage>
</organism>
<accession>A0A098SBE9</accession>
<comment type="caution">
    <text evidence="1">The sequence shown here is derived from an EMBL/GenBank/DDBJ whole genome shotgun (WGS) entry which is preliminary data.</text>
</comment>